<reference evidence="1 2" key="1">
    <citation type="submission" date="2016-06" db="EMBL/GenBank/DDBJ databases">
        <title>Evolution of pathogenesis and genome organization in the Tremellales.</title>
        <authorList>
            <person name="Cuomo C."/>
            <person name="Litvintseva A."/>
            <person name="Heitman J."/>
            <person name="Chen Y."/>
            <person name="Sun S."/>
            <person name="Springer D."/>
            <person name="Dromer F."/>
            <person name="Young S."/>
            <person name="Zeng Q."/>
            <person name="Chapman S."/>
            <person name="Gujja S."/>
            <person name="Saif S."/>
            <person name="Birren B."/>
        </authorList>
    </citation>
    <scope>NUCLEOTIDE SEQUENCE [LARGE SCALE GENOMIC DNA]</scope>
    <source>
        <strain evidence="1 2">CBS 6039</strain>
    </source>
</reference>
<dbReference type="Proteomes" id="UP000094065">
    <property type="component" value="Unassembled WGS sequence"/>
</dbReference>
<sequence>MPLSPNAPVFVSRSQNTIKNALPKPVASSSTVFLNPQPTPRVIHPSYIHQSLDDILLLTSDNVGFYVSLAFLTRYSGFFADFESFPQSDGEKADADKFECETREVPNATSLGLHLVLDALTEVENMALLSTLPHDPLPGFKPSSKPFVDQWPLEKVYNHLGDAVKLADAYDIPEFSAYMRIVLPSTAWHQYLMAALSENETLAKTASTLTLPYHVENMPPEVVSILYKQAPNFLMRIRSLHKRKRKSLPGLTLAMIRAVPMADGTADFAKKCKRNGGCSSYVRYEHLAPDLRWKKFRADAGETMGDITENAKRDEGVERLMRRAINDHVDCQVCGARLLKTFDYAWQNWKTEWRPQTI</sequence>
<protein>
    <recommendedName>
        <fullName evidence="3">BTB domain-containing protein</fullName>
    </recommendedName>
</protein>
<dbReference type="EMBL" id="AWGJ01000006">
    <property type="protein sequence ID" value="ODN78400.1"/>
    <property type="molecule type" value="Genomic_DNA"/>
</dbReference>
<dbReference type="AlphaFoldDB" id="A0A1E3HPX0"/>
<evidence type="ECO:0008006" key="3">
    <source>
        <dbReference type="Google" id="ProtNLM"/>
    </source>
</evidence>
<keyword evidence="2" id="KW-1185">Reference proteome</keyword>
<dbReference type="OrthoDB" id="2569417at2759"/>
<evidence type="ECO:0000313" key="1">
    <source>
        <dbReference type="EMBL" id="ODN78400.1"/>
    </source>
</evidence>
<dbReference type="GeneID" id="30155348"/>
<organism evidence="1 2">
    <name type="scientific">Cryptococcus amylolentus CBS 6039</name>
    <dbReference type="NCBI Taxonomy" id="1295533"/>
    <lineage>
        <taxon>Eukaryota</taxon>
        <taxon>Fungi</taxon>
        <taxon>Dikarya</taxon>
        <taxon>Basidiomycota</taxon>
        <taxon>Agaricomycotina</taxon>
        <taxon>Tremellomycetes</taxon>
        <taxon>Tremellales</taxon>
        <taxon>Cryptococcaceae</taxon>
        <taxon>Cryptococcus</taxon>
    </lineage>
</organism>
<comment type="caution">
    <text evidence="1">The sequence shown here is derived from an EMBL/GenBank/DDBJ whole genome shotgun (WGS) entry which is preliminary data.</text>
</comment>
<name>A0A1E3HPX0_9TREE</name>
<evidence type="ECO:0000313" key="2">
    <source>
        <dbReference type="Proteomes" id="UP000094065"/>
    </source>
</evidence>
<gene>
    <name evidence="1" type="ORF">L202_04039</name>
</gene>
<proteinExistence type="predicted"/>
<dbReference type="RefSeq" id="XP_018993446.1">
    <property type="nucleotide sequence ID" value="XM_019138010.1"/>
</dbReference>
<accession>A0A1E3HPX0</accession>